<dbReference type="AlphaFoldDB" id="A0AAD2GDF0"/>
<feature type="coiled-coil region" evidence="1">
    <location>
        <begin position="28"/>
        <end position="55"/>
    </location>
</feature>
<reference evidence="2" key="1">
    <citation type="submission" date="2023-08" db="EMBL/GenBank/DDBJ databases">
        <authorList>
            <person name="Audoor S."/>
            <person name="Bilcke G."/>
        </authorList>
    </citation>
    <scope>NUCLEOTIDE SEQUENCE</scope>
</reference>
<gene>
    <name evidence="2" type="ORF">CYCCA115_LOCUS23792</name>
</gene>
<organism evidence="2 3">
    <name type="scientific">Cylindrotheca closterium</name>
    <dbReference type="NCBI Taxonomy" id="2856"/>
    <lineage>
        <taxon>Eukaryota</taxon>
        <taxon>Sar</taxon>
        <taxon>Stramenopiles</taxon>
        <taxon>Ochrophyta</taxon>
        <taxon>Bacillariophyta</taxon>
        <taxon>Bacillariophyceae</taxon>
        <taxon>Bacillariophycidae</taxon>
        <taxon>Bacillariales</taxon>
        <taxon>Bacillariaceae</taxon>
        <taxon>Cylindrotheca</taxon>
    </lineage>
</organism>
<dbReference type="Proteomes" id="UP001295423">
    <property type="component" value="Unassembled WGS sequence"/>
</dbReference>
<comment type="caution">
    <text evidence="2">The sequence shown here is derived from an EMBL/GenBank/DDBJ whole genome shotgun (WGS) entry which is preliminary data.</text>
</comment>
<evidence type="ECO:0000313" key="3">
    <source>
        <dbReference type="Proteomes" id="UP001295423"/>
    </source>
</evidence>
<protein>
    <submittedName>
        <fullName evidence="2">Uncharacterized protein</fullName>
    </submittedName>
</protein>
<keyword evidence="3" id="KW-1185">Reference proteome</keyword>
<keyword evidence="1" id="KW-0175">Coiled coil</keyword>
<accession>A0AAD2GDF0</accession>
<name>A0AAD2GDF0_9STRA</name>
<dbReference type="EMBL" id="CAKOGP040002424">
    <property type="protein sequence ID" value="CAJ1969598.1"/>
    <property type="molecule type" value="Genomic_DNA"/>
</dbReference>
<evidence type="ECO:0000313" key="2">
    <source>
        <dbReference type="EMBL" id="CAJ1969598.1"/>
    </source>
</evidence>
<proteinExistence type="predicted"/>
<evidence type="ECO:0000256" key="1">
    <source>
        <dbReference type="SAM" id="Coils"/>
    </source>
</evidence>
<sequence length="95" mass="11003">MNSSLITNNTETSLARKSSDFNQLTASVSELTASLDKKEIEKRQVEDERDMMAGRFKKIRSDKKELEAFTKTRLAATKDKYMRGLQERDDKLKQK</sequence>